<dbReference type="AlphaFoldDB" id="A0A2X2XMP9"/>
<evidence type="ECO:0000259" key="1">
    <source>
        <dbReference type="Pfam" id="PF08707"/>
    </source>
</evidence>
<keyword evidence="5" id="KW-1185">Reference proteome</keyword>
<sequence length="328" mass="38228">MMKDLQISYLSNLRNSNSTVITLHDIFEEIKSDKARLFTLELNDLYKSGSELYSIKKKNLPVVTFCALFKENNRKKEGIIKYNNILVIDIDKLDTQTIESIKEILDNDNFIIANWVSPSGAGLKGIIKLKFNDVQLNNENIDFHHKRAFKKVSAYFLEKYNIELDKSGSDYTRLCFISCDENITIKNSYFEFEINQDEYLELISQSASRIKININKNLGATNKFALHNAIGKNSPSNKREILKIINYLKREKRSITHSYDEWLRVAFGISNTFTFDLARKYFIELSKLDEMKFNESECLILLQDCYYNSKETINFSTIVHLAKEKGYK</sequence>
<dbReference type="EMBL" id="UAWB01000002">
    <property type="protein sequence ID" value="SQB27650.1"/>
    <property type="molecule type" value="Genomic_DNA"/>
</dbReference>
<accession>A0A2X2XMP9</accession>
<dbReference type="InterPro" id="IPR014907">
    <property type="entry name" value="BT4734-like_N"/>
</dbReference>
<reference evidence="3 5" key="1">
    <citation type="submission" date="2016-10" db="EMBL/GenBank/DDBJ databases">
        <authorList>
            <person name="Varghese N."/>
            <person name="Submissions S."/>
        </authorList>
    </citation>
    <scope>NUCLEOTIDE SEQUENCE [LARGE SCALE GENOMIC DNA]</scope>
    <source>
        <strain evidence="3 5">DSM 19299</strain>
    </source>
</reference>
<organism evidence="4 6">
    <name type="scientific">Chryseobacterium jejuense</name>
    <dbReference type="NCBI Taxonomy" id="445960"/>
    <lineage>
        <taxon>Bacteria</taxon>
        <taxon>Pseudomonadati</taxon>
        <taxon>Bacteroidota</taxon>
        <taxon>Flavobacteriia</taxon>
        <taxon>Flavobacteriales</taxon>
        <taxon>Weeksellaceae</taxon>
        <taxon>Chryseobacterium group</taxon>
        <taxon>Chryseobacterium</taxon>
    </lineage>
</organism>
<dbReference type="Pfam" id="PF08800">
    <property type="entry name" value="BT4734-like_N"/>
    <property type="match status" value="1"/>
</dbReference>
<feature type="domain" description="BT4734-like N-terminal" evidence="2">
    <location>
        <begin position="57"/>
        <end position="183"/>
    </location>
</feature>
<name>A0A2X2XMP9_CHRJE</name>
<evidence type="ECO:0000313" key="5">
    <source>
        <dbReference type="Proteomes" id="UP000199426"/>
    </source>
</evidence>
<evidence type="ECO:0000259" key="2">
    <source>
        <dbReference type="Pfam" id="PF08800"/>
    </source>
</evidence>
<protein>
    <submittedName>
        <fullName evidence="3">Primase C terminal 2 (PriCT-2)</fullName>
    </submittedName>
    <submittedName>
        <fullName evidence="4">VirE N-terminal domain</fullName>
    </submittedName>
</protein>
<dbReference type="GO" id="GO:0016817">
    <property type="term" value="F:hydrolase activity, acting on acid anhydrides"/>
    <property type="evidence" value="ECO:0007669"/>
    <property type="project" value="InterPro"/>
</dbReference>
<dbReference type="Proteomes" id="UP000199426">
    <property type="component" value="Unassembled WGS sequence"/>
</dbReference>
<dbReference type="Pfam" id="PF08707">
    <property type="entry name" value="PriCT_2"/>
    <property type="match status" value="1"/>
</dbReference>
<dbReference type="Proteomes" id="UP000251670">
    <property type="component" value="Unassembled WGS sequence"/>
</dbReference>
<evidence type="ECO:0000313" key="6">
    <source>
        <dbReference type="Proteomes" id="UP000251670"/>
    </source>
</evidence>
<dbReference type="EMBL" id="FNEG01000003">
    <property type="protein sequence ID" value="SDI84162.1"/>
    <property type="molecule type" value="Genomic_DNA"/>
</dbReference>
<evidence type="ECO:0000313" key="3">
    <source>
        <dbReference type="EMBL" id="SDI84162.1"/>
    </source>
</evidence>
<dbReference type="OrthoDB" id="9801888at2"/>
<dbReference type="STRING" id="445960.SAMN05421542_1986"/>
<feature type="domain" description="Primase C-terminal 2" evidence="1">
    <location>
        <begin position="246"/>
        <end position="322"/>
    </location>
</feature>
<dbReference type="InterPro" id="IPR014819">
    <property type="entry name" value="PriCT_2"/>
</dbReference>
<evidence type="ECO:0000313" key="4">
    <source>
        <dbReference type="EMBL" id="SQB27650.1"/>
    </source>
</evidence>
<proteinExistence type="predicted"/>
<gene>
    <name evidence="4" type="ORF">NCTC13492_01239</name>
    <name evidence="3" type="ORF">SAMN05421542_1986</name>
</gene>
<reference evidence="4 6" key="2">
    <citation type="submission" date="2018-06" db="EMBL/GenBank/DDBJ databases">
        <authorList>
            <consortium name="Pathogen Informatics"/>
            <person name="Doyle S."/>
        </authorList>
    </citation>
    <scope>NUCLEOTIDE SEQUENCE [LARGE SCALE GENOMIC DNA]</scope>
    <source>
        <strain evidence="4 6">NCTC13492</strain>
    </source>
</reference>